<dbReference type="GO" id="GO:0009247">
    <property type="term" value="P:glycolipid biosynthetic process"/>
    <property type="evidence" value="ECO:0007669"/>
    <property type="project" value="UniProtKB-ARBA"/>
</dbReference>
<sequence>MAHRSKPDTGGAEATNATTGALLQDRALRAALWAALRLPYERRVPLFGAIAQKAASRLTSYHQRMLENLDYVWPDLSEARRSEIAAAAGNNFGRALIEHFSMADLARRMDGVAPTGPGLQTLQAAAEQGRPVVLVTGHFGNYEAARLCLIKQGWNVGALYRPMGNPYINRTYVDVAEKVGGGPLFPQGRQGMGQLLRHLKNGGAAIILNDLYVGGGVEMPFLGKPAMTGLSAAELALKLRAPLIPFYGIRAPDGLTFRVEVEPEIPASDAEAMTAAFNRSIEARIEAHPGQWFWIHRRWKRKWNGGKGMKPGLHPAALPRRKSS</sequence>
<dbReference type="Pfam" id="PF03279">
    <property type="entry name" value="Lip_A_acyltrans"/>
    <property type="match status" value="1"/>
</dbReference>
<evidence type="ECO:0000256" key="7">
    <source>
        <dbReference type="SAM" id="MobiDB-lite"/>
    </source>
</evidence>
<evidence type="ECO:0000313" key="9">
    <source>
        <dbReference type="Proteomes" id="UP000198728"/>
    </source>
</evidence>
<keyword evidence="6" id="KW-0012">Acyltransferase</keyword>
<keyword evidence="2" id="KW-1003">Cell membrane</keyword>
<evidence type="ECO:0000256" key="6">
    <source>
        <dbReference type="ARBA" id="ARBA00023315"/>
    </source>
</evidence>
<gene>
    <name evidence="8" type="ORF">SAMN04488094_10135</name>
</gene>
<keyword evidence="5" id="KW-0472">Membrane</keyword>
<keyword evidence="9" id="KW-1185">Reference proteome</keyword>
<comment type="subcellular location">
    <subcellularLocation>
        <location evidence="1">Cell inner membrane</location>
    </subcellularLocation>
</comment>
<dbReference type="CDD" id="cd07984">
    <property type="entry name" value="LPLAT_LABLAT-like"/>
    <property type="match status" value="1"/>
</dbReference>
<dbReference type="PANTHER" id="PTHR30606:SF10">
    <property type="entry name" value="PHOSPHATIDYLINOSITOL MANNOSIDE ACYLTRANSFERASE"/>
    <property type="match status" value="1"/>
</dbReference>
<keyword evidence="4 8" id="KW-0808">Transferase</keyword>
<dbReference type="PANTHER" id="PTHR30606">
    <property type="entry name" value="LIPID A BIOSYNTHESIS LAUROYL ACYLTRANSFERASE"/>
    <property type="match status" value="1"/>
</dbReference>
<dbReference type="GO" id="GO:0016746">
    <property type="term" value="F:acyltransferase activity"/>
    <property type="evidence" value="ECO:0007669"/>
    <property type="project" value="UniProtKB-KW"/>
</dbReference>
<dbReference type="AlphaFoldDB" id="A0A1I1D8G3"/>
<dbReference type="STRING" id="441112.SAMN04488094_10135"/>
<name>A0A1I1D8G3_9RHOB</name>
<reference evidence="8 9" key="1">
    <citation type="submission" date="2016-10" db="EMBL/GenBank/DDBJ databases">
        <authorList>
            <person name="de Groot N.N."/>
        </authorList>
    </citation>
    <scope>NUCLEOTIDE SEQUENCE [LARGE SCALE GENOMIC DNA]</scope>
    <source>
        <strain evidence="8 9">DSM 19548</strain>
    </source>
</reference>
<evidence type="ECO:0000256" key="3">
    <source>
        <dbReference type="ARBA" id="ARBA00022519"/>
    </source>
</evidence>
<proteinExistence type="predicted"/>
<dbReference type="EMBL" id="FOLG01000001">
    <property type="protein sequence ID" value="SFB70682.1"/>
    <property type="molecule type" value="Genomic_DNA"/>
</dbReference>
<protein>
    <submittedName>
        <fullName evidence="8">KDO2-lipid IV(A) lauroyltransferase</fullName>
    </submittedName>
</protein>
<accession>A0A1I1D8G3</accession>
<organism evidence="8 9">
    <name type="scientific">Tropicimonas isoalkanivorans</name>
    <dbReference type="NCBI Taxonomy" id="441112"/>
    <lineage>
        <taxon>Bacteria</taxon>
        <taxon>Pseudomonadati</taxon>
        <taxon>Pseudomonadota</taxon>
        <taxon>Alphaproteobacteria</taxon>
        <taxon>Rhodobacterales</taxon>
        <taxon>Roseobacteraceae</taxon>
        <taxon>Tropicimonas</taxon>
    </lineage>
</organism>
<evidence type="ECO:0000256" key="4">
    <source>
        <dbReference type="ARBA" id="ARBA00022679"/>
    </source>
</evidence>
<evidence type="ECO:0000256" key="5">
    <source>
        <dbReference type="ARBA" id="ARBA00023136"/>
    </source>
</evidence>
<dbReference type="InterPro" id="IPR004960">
    <property type="entry name" value="LipA_acyltrans"/>
</dbReference>
<evidence type="ECO:0000313" key="8">
    <source>
        <dbReference type="EMBL" id="SFB70682.1"/>
    </source>
</evidence>
<dbReference type="GO" id="GO:0005886">
    <property type="term" value="C:plasma membrane"/>
    <property type="evidence" value="ECO:0007669"/>
    <property type="project" value="UniProtKB-SubCell"/>
</dbReference>
<keyword evidence="3" id="KW-0997">Cell inner membrane</keyword>
<feature type="region of interest" description="Disordered" evidence="7">
    <location>
        <begin position="305"/>
        <end position="324"/>
    </location>
</feature>
<dbReference type="RefSeq" id="WP_177208200.1">
    <property type="nucleotide sequence ID" value="NZ_FOLG01000001.1"/>
</dbReference>
<evidence type="ECO:0000256" key="1">
    <source>
        <dbReference type="ARBA" id="ARBA00004533"/>
    </source>
</evidence>
<evidence type="ECO:0000256" key="2">
    <source>
        <dbReference type="ARBA" id="ARBA00022475"/>
    </source>
</evidence>
<dbReference type="Proteomes" id="UP000198728">
    <property type="component" value="Unassembled WGS sequence"/>
</dbReference>